<dbReference type="GO" id="GO:0016787">
    <property type="term" value="F:hydrolase activity"/>
    <property type="evidence" value="ECO:0007669"/>
    <property type="project" value="UniProtKB-ARBA"/>
</dbReference>
<evidence type="ECO:0008006" key="2">
    <source>
        <dbReference type="Google" id="ProtNLM"/>
    </source>
</evidence>
<protein>
    <recommendedName>
        <fullName evidence="2">Metalloenzyme domain-containing protein</fullName>
    </recommendedName>
</protein>
<dbReference type="AlphaFoldDB" id="A0A381ZQJ7"/>
<dbReference type="Gene3D" id="3.40.720.10">
    <property type="entry name" value="Alkaline Phosphatase, subunit A"/>
    <property type="match status" value="1"/>
</dbReference>
<dbReference type="SUPFAM" id="SSF53649">
    <property type="entry name" value="Alkaline phosphatase-like"/>
    <property type="match status" value="1"/>
</dbReference>
<accession>A0A381ZQJ7</accession>
<dbReference type="InterPro" id="IPR017850">
    <property type="entry name" value="Alkaline_phosphatase_core_sf"/>
</dbReference>
<reference evidence="1" key="1">
    <citation type="submission" date="2018-05" db="EMBL/GenBank/DDBJ databases">
        <authorList>
            <person name="Lanie J.A."/>
            <person name="Ng W.-L."/>
            <person name="Kazmierczak K.M."/>
            <person name="Andrzejewski T.M."/>
            <person name="Davidsen T.M."/>
            <person name="Wayne K.J."/>
            <person name="Tettelin H."/>
            <person name="Glass J.I."/>
            <person name="Rusch D."/>
            <person name="Podicherti R."/>
            <person name="Tsui H.-C.T."/>
            <person name="Winkler M.E."/>
        </authorList>
    </citation>
    <scope>NUCLEOTIDE SEQUENCE</scope>
</reference>
<sequence length="374" mass="41462">MAMTGRGTTVIICIDGFDPEYLEACEIPNLKEIGKKGFLRIGKSMMPSVTNVNNVSIVTSCYPQVHGISSNYRLVRETGEEIYMESGDYILSETMFQRAETLGEKSIVVTSKDKLRTLLTKGATVTVSSEQAPKDLIKAVGEPPAIYSLEVNGWVIRAGTHLMGQMDSKIVYLTTTDFAMHTYAPDDPESQRHMKILDDSIGDLLSKYPDVNLFVSADHGMSSKSKMVDLESELVNYGIGCTAVPIIKDRYIVHHANLGGCMFVYLENQSDTDEAVKVLSDTSGVERVYTRSEAVDELRLHYDRIGDLVVTGDSITVFGCPEEVEMPPTLRSHASAHEQDVPIFGYLSENIPIDETDFNENRSIGKFVFDRILS</sequence>
<dbReference type="EMBL" id="UINC01022151">
    <property type="protein sequence ID" value="SVA91172.1"/>
    <property type="molecule type" value="Genomic_DNA"/>
</dbReference>
<dbReference type="InterPro" id="IPR023116">
    <property type="entry name" value="Phosphonoacetate_hydro_insert"/>
</dbReference>
<dbReference type="PANTHER" id="PTHR10151:SF120">
    <property type="entry name" value="BIS(5'-ADENOSYL)-TRIPHOSPHATASE"/>
    <property type="match status" value="1"/>
</dbReference>
<dbReference type="PANTHER" id="PTHR10151">
    <property type="entry name" value="ECTONUCLEOTIDE PYROPHOSPHATASE/PHOSPHODIESTERASE"/>
    <property type="match status" value="1"/>
</dbReference>
<dbReference type="Gene3D" id="3.30.1360.110">
    <property type="entry name" value="Domain 2, Phosphonoacetate Hydrolase"/>
    <property type="match status" value="1"/>
</dbReference>
<evidence type="ECO:0000313" key="1">
    <source>
        <dbReference type="EMBL" id="SVA91172.1"/>
    </source>
</evidence>
<proteinExistence type="predicted"/>
<gene>
    <name evidence="1" type="ORF">METZ01_LOCUS144026</name>
</gene>
<name>A0A381ZQJ7_9ZZZZ</name>
<dbReference type="Pfam" id="PF01663">
    <property type="entry name" value="Phosphodiest"/>
    <property type="match status" value="1"/>
</dbReference>
<dbReference type="InterPro" id="IPR002591">
    <property type="entry name" value="Phosphodiest/P_Trfase"/>
</dbReference>
<organism evidence="1">
    <name type="scientific">marine metagenome</name>
    <dbReference type="NCBI Taxonomy" id="408172"/>
    <lineage>
        <taxon>unclassified sequences</taxon>
        <taxon>metagenomes</taxon>
        <taxon>ecological metagenomes</taxon>
    </lineage>
</organism>